<evidence type="ECO:0000256" key="5">
    <source>
        <dbReference type="ARBA" id="ARBA00022989"/>
    </source>
</evidence>
<evidence type="ECO:0000256" key="8">
    <source>
        <dbReference type="ARBA" id="ARBA00023136"/>
    </source>
</evidence>
<organism evidence="13 14">
    <name type="scientific">Dissostichus mawsoni</name>
    <name type="common">Antarctic cod</name>
    <dbReference type="NCBI Taxonomy" id="36200"/>
    <lineage>
        <taxon>Eukaryota</taxon>
        <taxon>Metazoa</taxon>
        <taxon>Chordata</taxon>
        <taxon>Craniata</taxon>
        <taxon>Vertebrata</taxon>
        <taxon>Euteleostomi</taxon>
        <taxon>Actinopterygii</taxon>
        <taxon>Neopterygii</taxon>
        <taxon>Teleostei</taxon>
        <taxon>Neoteleostei</taxon>
        <taxon>Acanthomorphata</taxon>
        <taxon>Eupercaria</taxon>
        <taxon>Perciformes</taxon>
        <taxon>Notothenioidei</taxon>
        <taxon>Nototheniidae</taxon>
        <taxon>Dissostichus</taxon>
    </lineage>
</organism>
<dbReference type="SUPFAM" id="SSF58038">
    <property type="entry name" value="SNARE fusion complex"/>
    <property type="match status" value="1"/>
</dbReference>
<keyword evidence="6" id="KW-0333">Golgi apparatus</keyword>
<evidence type="ECO:0000256" key="7">
    <source>
        <dbReference type="ARBA" id="ARBA00023054"/>
    </source>
</evidence>
<dbReference type="OrthoDB" id="261831at2759"/>
<dbReference type="InterPro" id="IPR000727">
    <property type="entry name" value="T_SNARE_dom"/>
</dbReference>
<keyword evidence="7" id="KW-0175">Coiled coil</keyword>
<keyword evidence="3" id="KW-0812">Transmembrane</keyword>
<keyword evidence="8" id="KW-0472">Membrane</keyword>
<evidence type="ECO:0000256" key="9">
    <source>
        <dbReference type="ARBA" id="ARBA00037250"/>
    </source>
</evidence>
<keyword evidence="2" id="KW-0813">Transport</keyword>
<evidence type="ECO:0000256" key="11">
    <source>
        <dbReference type="SAM" id="MobiDB-lite"/>
    </source>
</evidence>
<keyword evidence="4" id="KW-0653">Protein transport</keyword>
<feature type="domain" description="T-SNARE coiled-coil homology" evidence="12">
    <location>
        <begin position="134"/>
        <end position="173"/>
    </location>
</feature>
<sequence length="200" mass="21982">MSPTTISDTRIWSICPPRTTVNFCSCSMRFWRPRNCFSLLQSLKAVTRTTQTTDSRMAAPSIQPASASPSSSTPPAALPQDSSPLSSMTERSSCKEQLNSASWFVSPRRPCHDSVDDMLDTENKRLADNLASKLAYDIDREAEDQNEYLDGMDSNFLSATGLLSGSVKRFSTMVRSGRDNRRILCYVSGGLVLPSSSCTT</sequence>
<dbReference type="FunFam" id="1.20.5.110:FF:000038">
    <property type="entry name" value="BET1-like protein isoform X2"/>
    <property type="match status" value="1"/>
</dbReference>
<comment type="function">
    <text evidence="9">Vesicle SNARE required for targeting and fusion of retrograde transport vesicles with the Golgi complex. Required for the integrity of the Golgi complex.</text>
</comment>
<comment type="subcellular location">
    <subcellularLocation>
        <location evidence="1">Golgi apparatus membrane</location>
        <topology evidence="1">Single-pass type IV membrane protein</topology>
    </subcellularLocation>
</comment>
<proteinExistence type="predicted"/>
<keyword evidence="5" id="KW-1133">Transmembrane helix</keyword>
<name>A0A7J5Y375_DISMA</name>
<dbReference type="PROSITE" id="PS50192">
    <property type="entry name" value="T_SNARE"/>
    <property type="match status" value="1"/>
</dbReference>
<gene>
    <name evidence="13" type="ORF">F7725_015942</name>
</gene>
<evidence type="ECO:0000256" key="1">
    <source>
        <dbReference type="ARBA" id="ARBA00004409"/>
    </source>
</evidence>
<accession>A0A7J5Y375</accession>
<evidence type="ECO:0000256" key="2">
    <source>
        <dbReference type="ARBA" id="ARBA00022448"/>
    </source>
</evidence>
<dbReference type="InterPro" id="IPR039899">
    <property type="entry name" value="BET1_SNARE"/>
</dbReference>
<evidence type="ECO:0000256" key="10">
    <source>
        <dbReference type="ARBA" id="ARBA00039744"/>
    </source>
</evidence>
<evidence type="ECO:0000313" key="14">
    <source>
        <dbReference type="Proteomes" id="UP000518266"/>
    </source>
</evidence>
<evidence type="ECO:0000259" key="12">
    <source>
        <dbReference type="PROSITE" id="PS50192"/>
    </source>
</evidence>
<evidence type="ECO:0000256" key="3">
    <source>
        <dbReference type="ARBA" id="ARBA00022692"/>
    </source>
</evidence>
<feature type="region of interest" description="Disordered" evidence="11">
    <location>
        <begin position="51"/>
        <end position="91"/>
    </location>
</feature>
<dbReference type="GO" id="GO:0000139">
    <property type="term" value="C:Golgi membrane"/>
    <property type="evidence" value="ECO:0007669"/>
    <property type="project" value="UniProtKB-SubCell"/>
</dbReference>
<dbReference type="CDD" id="cd15853">
    <property type="entry name" value="SNARE_Bet1"/>
    <property type="match status" value="1"/>
</dbReference>
<evidence type="ECO:0000256" key="6">
    <source>
        <dbReference type="ARBA" id="ARBA00023034"/>
    </source>
</evidence>
<dbReference type="EMBL" id="JAAKFY010000017">
    <property type="protein sequence ID" value="KAF3843894.1"/>
    <property type="molecule type" value="Genomic_DNA"/>
</dbReference>
<dbReference type="PANTHER" id="PTHR12791">
    <property type="entry name" value="GOLGI SNARE BET1-RELATED"/>
    <property type="match status" value="1"/>
</dbReference>
<feature type="compositionally biased region" description="Polar residues" evidence="11">
    <location>
        <begin position="80"/>
        <end position="91"/>
    </location>
</feature>
<dbReference type="GO" id="GO:0015031">
    <property type="term" value="P:protein transport"/>
    <property type="evidence" value="ECO:0007669"/>
    <property type="project" value="UniProtKB-KW"/>
</dbReference>
<feature type="compositionally biased region" description="Low complexity" evidence="11">
    <location>
        <begin position="58"/>
        <end position="79"/>
    </location>
</feature>
<dbReference type="AlphaFoldDB" id="A0A7J5Y375"/>
<reference evidence="13 14" key="1">
    <citation type="submission" date="2020-03" db="EMBL/GenBank/DDBJ databases">
        <title>Dissostichus mawsoni Genome sequencing and assembly.</title>
        <authorList>
            <person name="Park H."/>
        </authorList>
    </citation>
    <scope>NUCLEOTIDE SEQUENCE [LARGE SCALE GENOMIC DNA]</scope>
    <source>
        <strain evidence="13">DM0001</strain>
        <tissue evidence="13">Muscle</tissue>
    </source>
</reference>
<evidence type="ECO:0000256" key="4">
    <source>
        <dbReference type="ARBA" id="ARBA00022927"/>
    </source>
</evidence>
<protein>
    <recommendedName>
        <fullName evidence="10">BET1-like protein</fullName>
    </recommendedName>
</protein>
<keyword evidence="14" id="KW-1185">Reference proteome</keyword>
<dbReference type="Proteomes" id="UP000518266">
    <property type="component" value="Unassembled WGS sequence"/>
</dbReference>
<comment type="caution">
    <text evidence="13">The sequence shown here is derived from an EMBL/GenBank/DDBJ whole genome shotgun (WGS) entry which is preliminary data.</text>
</comment>
<evidence type="ECO:0000313" key="13">
    <source>
        <dbReference type="EMBL" id="KAF3843894.1"/>
    </source>
</evidence>